<name>A0A836CGD0_9STRA</name>
<feature type="transmembrane region" description="Helical" evidence="1">
    <location>
        <begin position="214"/>
        <end position="232"/>
    </location>
</feature>
<comment type="caution">
    <text evidence="2">The sequence shown here is derived from an EMBL/GenBank/DDBJ whole genome shotgun (WGS) entry which is preliminary data.</text>
</comment>
<protein>
    <submittedName>
        <fullName evidence="2">Uncharacterized protein</fullName>
    </submittedName>
</protein>
<keyword evidence="1" id="KW-0472">Membrane</keyword>
<dbReference type="OrthoDB" id="192262at2759"/>
<evidence type="ECO:0000313" key="2">
    <source>
        <dbReference type="EMBL" id="KAG5184887.1"/>
    </source>
</evidence>
<evidence type="ECO:0000313" key="3">
    <source>
        <dbReference type="Proteomes" id="UP000664859"/>
    </source>
</evidence>
<keyword evidence="1" id="KW-1133">Transmembrane helix</keyword>
<dbReference type="Proteomes" id="UP000664859">
    <property type="component" value="Unassembled WGS sequence"/>
</dbReference>
<feature type="transmembrane region" description="Helical" evidence="1">
    <location>
        <begin position="171"/>
        <end position="194"/>
    </location>
</feature>
<dbReference type="EMBL" id="JAFCMP010000146">
    <property type="protein sequence ID" value="KAG5184887.1"/>
    <property type="molecule type" value="Genomic_DNA"/>
</dbReference>
<keyword evidence="1" id="KW-0812">Transmembrane</keyword>
<evidence type="ECO:0000256" key="1">
    <source>
        <dbReference type="SAM" id="Phobius"/>
    </source>
</evidence>
<accession>A0A836CGD0</accession>
<feature type="transmembrane region" description="Helical" evidence="1">
    <location>
        <begin position="145"/>
        <end position="165"/>
    </location>
</feature>
<reference evidence="2" key="1">
    <citation type="submission" date="2021-02" db="EMBL/GenBank/DDBJ databases">
        <title>First Annotated Genome of the Yellow-green Alga Tribonema minus.</title>
        <authorList>
            <person name="Mahan K.M."/>
        </authorList>
    </citation>
    <scope>NUCLEOTIDE SEQUENCE</scope>
    <source>
        <strain evidence="2">UTEX B ZZ1240</strain>
    </source>
</reference>
<gene>
    <name evidence="2" type="ORF">JKP88DRAFT_262727</name>
</gene>
<proteinExistence type="predicted"/>
<dbReference type="AlphaFoldDB" id="A0A836CGD0"/>
<keyword evidence="3" id="KW-1185">Reference proteome</keyword>
<sequence length="376" mass="40570">MSLDGEQSIKTSVVCSDQSGEATWGETLFFGGRSLSDIYLKTVEMRLRLRDAARGDPVLATFDVQVSKIPINAAHPTQELKMVPAESGARGTVRLRTDIRLHGELRPEVGALLKFLGHYTAVADVAADQVAQVGEKARPFITARAAAAAAVPLGAAALASLPLLLVAAPLVLPLAVVAAAGIAVVATLFALLALSSRNGRLQRQRQRRRRRRAAPSLFALLALSSRNVRALLMPKIEPLIQEMQRDVLGQRIMYNTGPRPTPMQVLRYVAPKSKWPKLAASVAVDFIGCTSYALPVLGEVGDVAWAPLSAVLIAAMYDDKQPYMAYMGFAEEILPFTDIIPTASLAWAREFAPELIHMIGSRLRGGAVEATPEHVR</sequence>
<organism evidence="2 3">
    <name type="scientific">Tribonema minus</name>
    <dbReference type="NCBI Taxonomy" id="303371"/>
    <lineage>
        <taxon>Eukaryota</taxon>
        <taxon>Sar</taxon>
        <taxon>Stramenopiles</taxon>
        <taxon>Ochrophyta</taxon>
        <taxon>PX clade</taxon>
        <taxon>Xanthophyceae</taxon>
        <taxon>Tribonematales</taxon>
        <taxon>Tribonemataceae</taxon>
        <taxon>Tribonema</taxon>
    </lineage>
</organism>